<protein>
    <submittedName>
        <fullName evidence="1">Uncharacterized protein</fullName>
    </submittedName>
</protein>
<dbReference type="Proteomes" id="UP000078348">
    <property type="component" value="Unassembled WGS sequence"/>
</dbReference>
<name>A0A196SMB5_BLAHN</name>
<dbReference type="EMBL" id="LXWW01000002">
    <property type="protein sequence ID" value="OAO18210.1"/>
    <property type="molecule type" value="Genomic_DNA"/>
</dbReference>
<keyword evidence="2" id="KW-1185">Reference proteome</keyword>
<accession>A0A196SMB5</accession>
<dbReference type="OrthoDB" id="10252718at2759"/>
<comment type="caution">
    <text evidence="1">The sequence shown here is derived from an EMBL/GenBank/DDBJ whole genome shotgun (WGS) entry which is preliminary data.</text>
</comment>
<sequence>MSSENFVHPSTYRDADGNIAPENREAWMKSMEQMSKDRFVEIEGLEVLRQKVSDCFKREGVNHEDNCKADVEAYINYMKEKHFFK</sequence>
<organism evidence="1 2">
    <name type="scientific">Blastocystis sp. subtype 1 (strain ATCC 50177 / NandII)</name>
    <dbReference type="NCBI Taxonomy" id="478820"/>
    <lineage>
        <taxon>Eukaryota</taxon>
        <taxon>Sar</taxon>
        <taxon>Stramenopiles</taxon>
        <taxon>Bigyra</taxon>
        <taxon>Opalozoa</taxon>
        <taxon>Opalinata</taxon>
        <taxon>Blastocystidae</taxon>
        <taxon>Blastocystis</taxon>
    </lineage>
</organism>
<reference evidence="1 2" key="1">
    <citation type="submission" date="2016-05" db="EMBL/GenBank/DDBJ databases">
        <title>Nuclear genome of Blastocystis sp. subtype 1 NandII.</title>
        <authorList>
            <person name="Gentekaki E."/>
            <person name="Curtis B."/>
            <person name="Stairs C."/>
            <person name="Eme L."/>
            <person name="Herman E."/>
            <person name="Klimes V."/>
            <person name="Arias M.C."/>
            <person name="Elias M."/>
            <person name="Hilliou F."/>
            <person name="Klute M."/>
            <person name="Malik S.-B."/>
            <person name="Pightling A."/>
            <person name="Rachubinski R."/>
            <person name="Salas D."/>
            <person name="Schlacht A."/>
            <person name="Suga H."/>
            <person name="Archibald J."/>
            <person name="Ball S.G."/>
            <person name="Clark G."/>
            <person name="Dacks J."/>
            <person name="Van Der Giezen M."/>
            <person name="Tsaousis A."/>
            <person name="Roger A."/>
        </authorList>
    </citation>
    <scope>NUCLEOTIDE SEQUENCE [LARGE SCALE GENOMIC DNA]</scope>
    <source>
        <strain evidence="2">ATCC 50177 / NandII</strain>
    </source>
</reference>
<evidence type="ECO:0000313" key="2">
    <source>
        <dbReference type="Proteomes" id="UP000078348"/>
    </source>
</evidence>
<gene>
    <name evidence="1" type="ORF">AV274_0053</name>
</gene>
<dbReference type="Pfam" id="PF10249">
    <property type="entry name" value="NDUFB10"/>
    <property type="match status" value="1"/>
</dbReference>
<evidence type="ECO:0000313" key="1">
    <source>
        <dbReference type="EMBL" id="OAO18210.1"/>
    </source>
</evidence>
<dbReference type="InterPro" id="IPR019377">
    <property type="entry name" value="NADH_UbQ_OxRdtase_su10"/>
</dbReference>
<proteinExistence type="predicted"/>
<dbReference type="AlphaFoldDB" id="A0A196SMB5"/>